<dbReference type="Gene3D" id="1.10.238.10">
    <property type="entry name" value="EF-hand"/>
    <property type="match status" value="1"/>
</dbReference>
<dbReference type="AlphaFoldDB" id="A0A3Q7QUW6"/>
<sequence>MRNMTSGYYSQYCQRINRALVDLNLARKNKTALQRKTTGVIEIDIRKGNGKISLSSFMGAANLFSGGKINASDTQLYLENVGIELTRKESLDLLNILPLDDNRKVYKNRLMDGVKTYRGGKVNISKLDDVLENMGFSLEEEEIEELYTHLPIDEERRVKMVKLLDEVHELLGEEVTSEDLENTLKNIGLRLRLKENTVLMKSLPLDGECLICQ</sequence>
<keyword evidence="1" id="KW-0677">Repeat</keyword>
<dbReference type="RefSeq" id="XP_025745912.1">
    <property type="nucleotide sequence ID" value="XM_025890127.1"/>
</dbReference>
<dbReference type="InterPro" id="IPR011992">
    <property type="entry name" value="EF-hand-dom_pair"/>
</dbReference>
<keyword evidence="3" id="KW-1185">Reference proteome</keyword>
<accession>A0A3Q7QUW6</accession>
<evidence type="ECO:0000313" key="4">
    <source>
        <dbReference type="RefSeq" id="XP_025745912.1"/>
    </source>
</evidence>
<dbReference type="Proteomes" id="UP000286641">
    <property type="component" value="Unplaced"/>
</dbReference>
<gene>
    <name evidence="4" type="primary">LOC112837664</name>
</gene>
<keyword evidence="2" id="KW-0106">Calcium</keyword>
<proteinExistence type="predicted"/>
<dbReference type="SUPFAM" id="SSF47473">
    <property type="entry name" value="EF-hand"/>
    <property type="match status" value="1"/>
</dbReference>
<protein>
    <submittedName>
        <fullName evidence="4">Uncharacterized protein LOC112837664</fullName>
    </submittedName>
</protein>
<name>A0A3Q7QUW6_CALUR</name>
<dbReference type="PANTHER" id="PTHR22656:SF1">
    <property type="entry name" value="EF-HAND CALCIUM-BINDING DOMAIN-CONTAINING PROTEIN 13"/>
    <property type="match status" value="1"/>
</dbReference>
<dbReference type="PANTHER" id="PTHR22656">
    <property type="entry name" value="EF-HAND CALCIUM-BINDING DOMAIN-CONTAINING PROTEIN 13"/>
    <property type="match status" value="1"/>
</dbReference>
<dbReference type="InParanoid" id="A0A3Q7QUW6"/>
<evidence type="ECO:0000256" key="1">
    <source>
        <dbReference type="ARBA" id="ARBA00022737"/>
    </source>
</evidence>
<organism evidence="3 4">
    <name type="scientific">Callorhinus ursinus</name>
    <name type="common">Northern fur seal</name>
    <dbReference type="NCBI Taxonomy" id="34884"/>
    <lineage>
        <taxon>Eukaryota</taxon>
        <taxon>Metazoa</taxon>
        <taxon>Chordata</taxon>
        <taxon>Craniata</taxon>
        <taxon>Vertebrata</taxon>
        <taxon>Euteleostomi</taxon>
        <taxon>Mammalia</taxon>
        <taxon>Eutheria</taxon>
        <taxon>Laurasiatheria</taxon>
        <taxon>Carnivora</taxon>
        <taxon>Caniformia</taxon>
        <taxon>Pinnipedia</taxon>
        <taxon>Otariidae</taxon>
        <taxon>Callorhinus</taxon>
    </lineage>
</organism>
<evidence type="ECO:0000256" key="2">
    <source>
        <dbReference type="ARBA" id="ARBA00022837"/>
    </source>
</evidence>
<reference key="1">
    <citation type="submission" date="2019-01" db="UniProtKB">
        <authorList>
            <consortium name="RefSeq"/>
        </authorList>
    </citation>
    <scope>IDENTIFICATION</scope>
</reference>
<evidence type="ECO:0000313" key="3">
    <source>
        <dbReference type="Proteomes" id="UP000286641"/>
    </source>
</evidence>
<reference evidence="4" key="2">
    <citation type="submission" date="2025-08" db="UniProtKB">
        <authorList>
            <consortium name="RefSeq"/>
        </authorList>
    </citation>
    <scope>IDENTIFICATION</scope>
    <source>
        <tissue evidence="4">Blood</tissue>
    </source>
</reference>